<organism evidence="3 4">
    <name type="scientific">Candidatus Roizmanbacteria bacterium CG22_combo_CG10-13_8_21_14_all_35_9</name>
    <dbReference type="NCBI Taxonomy" id="1974861"/>
    <lineage>
        <taxon>Bacteria</taxon>
        <taxon>Candidatus Roizmaniibacteriota</taxon>
    </lineage>
</organism>
<reference evidence="3 4" key="1">
    <citation type="submission" date="2017-09" db="EMBL/GenBank/DDBJ databases">
        <title>Depth-based differentiation of microbial function through sediment-hosted aquifers and enrichment of novel symbionts in the deep terrestrial subsurface.</title>
        <authorList>
            <person name="Probst A.J."/>
            <person name="Ladd B."/>
            <person name="Jarett J.K."/>
            <person name="Geller-Mcgrath D.E."/>
            <person name="Sieber C.M."/>
            <person name="Emerson J.B."/>
            <person name="Anantharaman K."/>
            <person name="Thomas B.C."/>
            <person name="Malmstrom R."/>
            <person name="Stieglmeier M."/>
            <person name="Klingl A."/>
            <person name="Woyke T."/>
            <person name="Ryan C.M."/>
            <person name="Banfield J.F."/>
        </authorList>
    </citation>
    <scope>NUCLEOTIDE SEQUENCE [LARGE SCALE GENOMIC DNA]</scope>
    <source>
        <strain evidence="3">CG22_combo_CG10-13_8_21_14_all_35_9</strain>
    </source>
</reference>
<accession>A0A2H0C059</accession>
<comment type="caution">
    <text evidence="3">The sequence shown here is derived from an EMBL/GenBank/DDBJ whole genome shotgun (WGS) entry which is preliminary data.</text>
</comment>
<keyword evidence="1" id="KW-0238">DNA-binding</keyword>
<dbReference type="PROSITE" id="PS50943">
    <property type="entry name" value="HTH_CROC1"/>
    <property type="match status" value="1"/>
</dbReference>
<evidence type="ECO:0000313" key="4">
    <source>
        <dbReference type="Proteomes" id="UP000231021"/>
    </source>
</evidence>
<dbReference type="PANTHER" id="PTHR46797:SF1">
    <property type="entry name" value="METHYLPHOSPHONATE SYNTHASE"/>
    <property type="match status" value="1"/>
</dbReference>
<dbReference type="CDD" id="cd00093">
    <property type="entry name" value="HTH_XRE"/>
    <property type="match status" value="1"/>
</dbReference>
<evidence type="ECO:0000256" key="1">
    <source>
        <dbReference type="ARBA" id="ARBA00023125"/>
    </source>
</evidence>
<sequence length="66" mass="7351">MSNKISDNLKKLREKKGYSLEKVARLADLSLNTIVKIENGVNQNPTIETLNKIAKALEVGVDELIK</sequence>
<dbReference type="SUPFAM" id="SSF47413">
    <property type="entry name" value="lambda repressor-like DNA-binding domains"/>
    <property type="match status" value="1"/>
</dbReference>
<dbReference type="GO" id="GO:0005829">
    <property type="term" value="C:cytosol"/>
    <property type="evidence" value="ECO:0007669"/>
    <property type="project" value="TreeGrafter"/>
</dbReference>
<dbReference type="SMART" id="SM00530">
    <property type="entry name" value="HTH_XRE"/>
    <property type="match status" value="1"/>
</dbReference>
<dbReference type="Pfam" id="PF01381">
    <property type="entry name" value="HTH_3"/>
    <property type="match status" value="1"/>
</dbReference>
<proteinExistence type="predicted"/>
<dbReference type="InterPro" id="IPR050807">
    <property type="entry name" value="TransReg_Diox_bact_type"/>
</dbReference>
<dbReference type="PANTHER" id="PTHR46797">
    <property type="entry name" value="HTH-TYPE TRANSCRIPTIONAL REGULATOR"/>
    <property type="match status" value="1"/>
</dbReference>
<dbReference type="Proteomes" id="UP000231021">
    <property type="component" value="Unassembled WGS sequence"/>
</dbReference>
<feature type="domain" description="HTH cro/C1-type" evidence="2">
    <location>
        <begin position="9"/>
        <end position="64"/>
    </location>
</feature>
<evidence type="ECO:0000259" key="2">
    <source>
        <dbReference type="PROSITE" id="PS50943"/>
    </source>
</evidence>
<dbReference type="InterPro" id="IPR001387">
    <property type="entry name" value="Cro/C1-type_HTH"/>
</dbReference>
<dbReference type="AlphaFoldDB" id="A0A2H0C059"/>
<dbReference type="InterPro" id="IPR010982">
    <property type="entry name" value="Lambda_DNA-bd_dom_sf"/>
</dbReference>
<dbReference type="Gene3D" id="1.10.260.40">
    <property type="entry name" value="lambda repressor-like DNA-binding domains"/>
    <property type="match status" value="1"/>
</dbReference>
<name>A0A2H0C059_9BACT</name>
<protein>
    <recommendedName>
        <fullName evidence="2">HTH cro/C1-type domain-containing protein</fullName>
    </recommendedName>
</protein>
<dbReference type="GO" id="GO:0003677">
    <property type="term" value="F:DNA binding"/>
    <property type="evidence" value="ECO:0007669"/>
    <property type="project" value="UniProtKB-KW"/>
</dbReference>
<dbReference type="EMBL" id="PCTB01000002">
    <property type="protein sequence ID" value="PIP63179.1"/>
    <property type="molecule type" value="Genomic_DNA"/>
</dbReference>
<dbReference type="GO" id="GO:0003700">
    <property type="term" value="F:DNA-binding transcription factor activity"/>
    <property type="evidence" value="ECO:0007669"/>
    <property type="project" value="TreeGrafter"/>
</dbReference>
<evidence type="ECO:0000313" key="3">
    <source>
        <dbReference type="EMBL" id="PIP63179.1"/>
    </source>
</evidence>
<gene>
    <name evidence="3" type="ORF">COW98_00060</name>
</gene>